<dbReference type="EMBL" id="SIXC01000006">
    <property type="protein sequence ID" value="TBH79963.1"/>
    <property type="molecule type" value="Genomic_DNA"/>
</dbReference>
<reference evidence="1 2" key="1">
    <citation type="submission" date="2018-12" db="EMBL/GenBank/DDBJ databases">
        <title>First genome draft of Desulfovibrio legallis sp. nov.</title>
        <authorList>
            <person name="Ben Dhia O."/>
            <person name="Najjari A."/>
            <person name="Ferjani R."/>
            <person name="Fhoula I."/>
            <person name="Fardeau M.-L."/>
            <person name="Boudabbous A."/>
            <person name="Ouzari H.I."/>
        </authorList>
    </citation>
    <scope>NUCLEOTIDE SEQUENCE [LARGE SCALE GENOMIC DNA]</scope>
    <source>
        <strain evidence="1 2">H1T</strain>
    </source>
</reference>
<dbReference type="NCBIfam" id="NF047399">
    <property type="entry name" value="BrnA_antitoxin_add"/>
    <property type="match status" value="1"/>
</dbReference>
<sequence>MKNAANNNFEEYFDNGGSVMPFANMAHAVKPNSPMCIDLELPIWMVEALNQEAQRQGISLQSLCKICLDDLITEKAKRISA</sequence>
<comment type="caution">
    <text evidence="1">The sequence shown here is derived from an EMBL/GenBank/DDBJ whole genome shotgun (WGS) entry which is preliminary data.</text>
</comment>
<evidence type="ECO:0000313" key="2">
    <source>
        <dbReference type="Proteomes" id="UP000292919"/>
    </source>
</evidence>
<evidence type="ECO:0000313" key="1">
    <source>
        <dbReference type="EMBL" id="TBH79963.1"/>
    </source>
</evidence>
<dbReference type="AlphaFoldDB" id="A0A6H3FBV4"/>
<protein>
    <recommendedName>
        <fullName evidence="3">CopG family transcriptional regulator</fullName>
    </recommendedName>
</protein>
<accession>A0A6H3FBV4</accession>
<organism evidence="1 2">
    <name type="scientific">Desulfovibrio legallii</name>
    <dbReference type="NCBI Taxonomy" id="571438"/>
    <lineage>
        <taxon>Bacteria</taxon>
        <taxon>Pseudomonadati</taxon>
        <taxon>Thermodesulfobacteriota</taxon>
        <taxon>Desulfovibrionia</taxon>
        <taxon>Desulfovibrionales</taxon>
        <taxon>Desulfovibrionaceae</taxon>
        <taxon>Desulfovibrio</taxon>
    </lineage>
</organism>
<evidence type="ECO:0008006" key="3">
    <source>
        <dbReference type="Google" id="ProtNLM"/>
    </source>
</evidence>
<keyword evidence="2" id="KW-1185">Reference proteome</keyword>
<name>A0A6H3FBV4_9BACT</name>
<dbReference type="RefSeq" id="WP_118229086.1">
    <property type="nucleotide sequence ID" value="NZ_JAQDZC010000006.1"/>
</dbReference>
<proteinExistence type="predicted"/>
<dbReference type="Proteomes" id="UP000292919">
    <property type="component" value="Unassembled WGS sequence"/>
</dbReference>
<gene>
    <name evidence="1" type="ORF">EB812_06695</name>
</gene>